<evidence type="ECO:0000313" key="5">
    <source>
        <dbReference type="Proteomes" id="UP000789803"/>
    </source>
</evidence>
<keyword evidence="5" id="KW-1185">Reference proteome</keyword>
<dbReference type="Gene3D" id="2.40.160.20">
    <property type="match status" value="1"/>
</dbReference>
<gene>
    <name evidence="4" type="ORF">LMG7974_01158</name>
</gene>
<feature type="chain" id="PRO_5046057930" description="Outer membrane protein beta-barrel domain-containing protein" evidence="2">
    <location>
        <begin position="32"/>
        <end position="197"/>
    </location>
</feature>
<name>A0ABM8Q7K4_9BACT</name>
<accession>A0ABM8Q7K4</accession>
<evidence type="ECO:0000259" key="3">
    <source>
        <dbReference type="Pfam" id="PF13505"/>
    </source>
</evidence>
<evidence type="ECO:0000256" key="1">
    <source>
        <dbReference type="ARBA" id="ARBA00022729"/>
    </source>
</evidence>
<proteinExistence type="predicted"/>
<dbReference type="Pfam" id="PF13505">
    <property type="entry name" value="OMP_b-brl"/>
    <property type="match status" value="1"/>
</dbReference>
<feature type="domain" description="Outer membrane protein beta-barrel" evidence="3">
    <location>
        <begin position="18"/>
        <end position="194"/>
    </location>
</feature>
<dbReference type="EMBL" id="CAJHOF010000009">
    <property type="protein sequence ID" value="CAD7288798.1"/>
    <property type="molecule type" value="Genomic_DNA"/>
</dbReference>
<keyword evidence="1 2" id="KW-0732">Signal</keyword>
<reference evidence="4 5" key="1">
    <citation type="submission" date="2020-11" db="EMBL/GenBank/DDBJ databases">
        <authorList>
            <person name="Peeters C."/>
        </authorList>
    </citation>
    <scope>NUCLEOTIDE SEQUENCE [LARGE SCALE GENOMIC DNA]</scope>
    <source>
        <strain evidence="4 5">LMG 7974</strain>
    </source>
</reference>
<protein>
    <recommendedName>
        <fullName evidence="3">Outer membrane protein beta-barrel domain-containing protein</fullName>
    </recommendedName>
</protein>
<evidence type="ECO:0000313" key="4">
    <source>
        <dbReference type="EMBL" id="CAD7288798.1"/>
    </source>
</evidence>
<dbReference type="SUPFAM" id="SSF56925">
    <property type="entry name" value="OMPA-like"/>
    <property type="match status" value="1"/>
</dbReference>
<sequence>MLDSIKFKRIMNEKVLVSALVAGVCASAAFAEGAFVGVNAGYDIRSQLKADGDKVKDSRSTMGLKAGYDFDTFRVYGSYEYGFEAKDSIDGSKLKYKTHKFLLNADYTPEITTDLKLIVGGYVGASHLKFKASDKDSAGKAKDTAPIIGLRLGVQYSLDANNAIEFGVKTDYAKHKRDGNNVKNTNTGLYLGYNYKF</sequence>
<organism evidence="4 5">
    <name type="scientific">Campylobacter majalis</name>
    <dbReference type="NCBI Taxonomy" id="2790656"/>
    <lineage>
        <taxon>Bacteria</taxon>
        <taxon>Pseudomonadati</taxon>
        <taxon>Campylobacterota</taxon>
        <taxon>Epsilonproteobacteria</taxon>
        <taxon>Campylobacterales</taxon>
        <taxon>Campylobacteraceae</taxon>
        <taxon>Campylobacter</taxon>
    </lineage>
</organism>
<dbReference type="InterPro" id="IPR027385">
    <property type="entry name" value="Beta-barrel_OMP"/>
</dbReference>
<dbReference type="Proteomes" id="UP000789803">
    <property type="component" value="Unassembled WGS sequence"/>
</dbReference>
<comment type="caution">
    <text evidence="4">The sequence shown here is derived from an EMBL/GenBank/DDBJ whole genome shotgun (WGS) entry which is preliminary data.</text>
</comment>
<dbReference type="InterPro" id="IPR011250">
    <property type="entry name" value="OMP/PagP_B-barrel"/>
</dbReference>
<feature type="signal peptide" evidence="2">
    <location>
        <begin position="1"/>
        <end position="31"/>
    </location>
</feature>
<evidence type="ECO:0000256" key="2">
    <source>
        <dbReference type="SAM" id="SignalP"/>
    </source>
</evidence>